<dbReference type="GeneID" id="80887606"/>
<gene>
    <name evidence="2" type="ORF">LMH87_000447</name>
</gene>
<keyword evidence="3" id="KW-1185">Reference proteome</keyword>
<reference evidence="2" key="1">
    <citation type="journal article" date="2023" name="Access Microbiol">
        <title>De-novo genome assembly for Akanthomyces muscarius, a biocontrol agent of insect agricultural pests.</title>
        <authorList>
            <person name="Erdos Z."/>
            <person name="Studholme D.J."/>
            <person name="Raymond B."/>
            <person name="Sharma M."/>
        </authorList>
    </citation>
    <scope>NUCLEOTIDE SEQUENCE</scope>
    <source>
        <strain evidence="2">Ve6</strain>
    </source>
</reference>
<dbReference type="AlphaFoldDB" id="A0A9W8QHB9"/>
<organism evidence="2 3">
    <name type="scientific">Akanthomyces muscarius</name>
    <name type="common">Entomopathogenic fungus</name>
    <name type="synonym">Lecanicillium muscarium</name>
    <dbReference type="NCBI Taxonomy" id="2231603"/>
    <lineage>
        <taxon>Eukaryota</taxon>
        <taxon>Fungi</taxon>
        <taxon>Dikarya</taxon>
        <taxon>Ascomycota</taxon>
        <taxon>Pezizomycotina</taxon>
        <taxon>Sordariomycetes</taxon>
        <taxon>Hypocreomycetidae</taxon>
        <taxon>Hypocreales</taxon>
        <taxon>Cordycipitaceae</taxon>
        <taxon>Akanthomyces</taxon>
    </lineage>
</organism>
<dbReference type="Proteomes" id="UP001144673">
    <property type="component" value="Chromosome 6"/>
</dbReference>
<evidence type="ECO:0000313" key="3">
    <source>
        <dbReference type="Proteomes" id="UP001144673"/>
    </source>
</evidence>
<evidence type="ECO:0000313" key="2">
    <source>
        <dbReference type="EMBL" id="KAJ4155190.1"/>
    </source>
</evidence>
<feature type="region of interest" description="Disordered" evidence="1">
    <location>
        <begin position="1"/>
        <end position="23"/>
    </location>
</feature>
<dbReference type="RefSeq" id="XP_056055314.1">
    <property type="nucleotide sequence ID" value="XM_056198357.1"/>
</dbReference>
<sequence length="351" mass="40795">MAEAQTAAHKQPKPKEEPYSDATSSYWAPGWNWARWSHPELDFGDTDPEEIEKMRLGLLEVLGEDGFEKMNKHMHKENTIWRDRKMVAEGVPPPDYSRPDFLKRWKERHGGGEVGFVAFRTTLYDDEAKWNKYKERVTRFLSLPFDSVVRWHRWHEYPEITEARQKFTLHWIEDASLEGASAETLRERYQQLRTLKQLPPSMDYTMFLCASPQAVDSVLSLGDDESDFPTVESDYWRPDAPFLLVVMEAATADPHGPEEPHDPDDPNDERNWYRPVFKVPAEIVYSALWDVEDRSYVPPTRLTRSVRGSEELGGGRMPAHGDVDGLQEMWWGMGPTPQSLKRRARMRGMRA</sequence>
<accession>A0A9W8QHB9</accession>
<dbReference type="KEGG" id="amus:LMH87_000447"/>
<proteinExistence type="predicted"/>
<comment type="caution">
    <text evidence="2">The sequence shown here is derived from an EMBL/GenBank/DDBJ whole genome shotgun (WGS) entry which is preliminary data.</text>
</comment>
<protein>
    <submittedName>
        <fullName evidence="2">Uncharacterized protein</fullName>
    </submittedName>
</protein>
<dbReference type="EMBL" id="JAJHUN010000007">
    <property type="protein sequence ID" value="KAJ4155190.1"/>
    <property type="molecule type" value="Genomic_DNA"/>
</dbReference>
<name>A0A9W8QHB9_AKAMU</name>
<evidence type="ECO:0000256" key="1">
    <source>
        <dbReference type="SAM" id="MobiDB-lite"/>
    </source>
</evidence>